<keyword evidence="15" id="KW-1185">Reference proteome</keyword>
<dbReference type="Pfam" id="PF03959">
    <property type="entry name" value="FSH1"/>
    <property type="match status" value="1"/>
</dbReference>
<dbReference type="GO" id="GO:0005789">
    <property type="term" value="C:endoplasmic reticulum membrane"/>
    <property type="evidence" value="ECO:0007669"/>
    <property type="project" value="UniProtKB-SubCell"/>
</dbReference>
<comment type="caution">
    <text evidence="11">Lacks conserved residue(s) required for the propagation of feature annotation.</text>
</comment>
<organism evidence="14 15">
    <name type="scientific">Bondarzewia mesenterica</name>
    <dbReference type="NCBI Taxonomy" id="1095465"/>
    <lineage>
        <taxon>Eukaryota</taxon>
        <taxon>Fungi</taxon>
        <taxon>Dikarya</taxon>
        <taxon>Basidiomycota</taxon>
        <taxon>Agaricomycotina</taxon>
        <taxon>Agaricomycetes</taxon>
        <taxon>Russulales</taxon>
        <taxon>Bondarzewiaceae</taxon>
        <taxon>Bondarzewia</taxon>
    </lineage>
</organism>
<comment type="similarity">
    <text evidence="2 11">Belongs to the ERD2 family.</text>
</comment>
<evidence type="ECO:0000313" key="14">
    <source>
        <dbReference type="EMBL" id="THH18689.1"/>
    </source>
</evidence>
<feature type="transmembrane region" description="Helical" evidence="11">
    <location>
        <begin position="20"/>
        <end position="36"/>
    </location>
</feature>
<feature type="region of interest" description="Disordered" evidence="12">
    <location>
        <begin position="403"/>
        <end position="436"/>
    </location>
</feature>
<sequence>MKFRFRPTQDPSIDTFKVEYLVGPALLLSLVFNYAFSFTEIFWSFSIFLESVAILPQLFMLQRTGEAETITTHYLAALGAYRGLYIPNWIYRYFADDLIDPIAVIAGLVQTALYLDFFYVYFTKISASAGNAVSIFFFPPYVVDFLSRVTLEGVFEKTPIASRESGIFYPDWTALASDRSHSYTQNANIFSKRLSALRKTCVFVDAPIVLHPIDIANTFSAPSESSDSSNALAAYGAAEANTDDPALTPRAWWKTDLSRTETTGMEESVIFLRDLLRQQRFEGIFGFSQGAAMAAILSALLERPHLHPPFLVDGEAPHPPFKFCVSVSGFMPPGPLSEALFSTPYETPTLHVLGKNDILVVEERTRALVKVSKNNRVEEHDGGHFVPSKASWRNFFKAYLKDPTGDIPGPGGSAASEPPSGAVTPATRTMTPASTS</sequence>
<feature type="compositionally biased region" description="Polar residues" evidence="12">
    <location>
        <begin position="426"/>
        <end position="436"/>
    </location>
</feature>
<comment type="subcellular location">
    <subcellularLocation>
        <location evidence="1 11">Endoplasmic reticulum membrane</location>
        <topology evidence="1 11">Multi-pass membrane protein</topology>
    </subcellularLocation>
</comment>
<comment type="caution">
    <text evidence="14">The sequence shown here is derived from an EMBL/GenBank/DDBJ whole genome shotgun (WGS) entry which is preliminary data.</text>
</comment>
<name>A0A4S4M0X8_9AGAM</name>
<evidence type="ECO:0000256" key="2">
    <source>
        <dbReference type="ARBA" id="ARBA00010120"/>
    </source>
</evidence>
<feature type="domain" description="Serine hydrolase" evidence="13">
    <location>
        <begin position="181"/>
        <end position="394"/>
    </location>
</feature>
<keyword evidence="10 11" id="KW-0675">Receptor</keyword>
<evidence type="ECO:0000256" key="1">
    <source>
        <dbReference type="ARBA" id="ARBA00004477"/>
    </source>
</evidence>
<evidence type="ECO:0000256" key="3">
    <source>
        <dbReference type="ARBA" id="ARBA00022448"/>
    </source>
</evidence>
<dbReference type="GO" id="GO:0046923">
    <property type="term" value="F:ER retention sequence binding"/>
    <property type="evidence" value="ECO:0007669"/>
    <property type="project" value="InterPro"/>
</dbReference>
<evidence type="ECO:0000313" key="15">
    <source>
        <dbReference type="Proteomes" id="UP000310158"/>
    </source>
</evidence>
<keyword evidence="7 11" id="KW-0653">Protein transport</keyword>
<gene>
    <name evidence="14" type="ORF">EW146_g2352</name>
</gene>
<evidence type="ECO:0000256" key="11">
    <source>
        <dbReference type="RuleBase" id="RU000634"/>
    </source>
</evidence>
<evidence type="ECO:0000256" key="4">
    <source>
        <dbReference type="ARBA" id="ARBA00022692"/>
    </source>
</evidence>
<keyword evidence="5 11" id="KW-0256">Endoplasmic reticulum</keyword>
<dbReference type="Pfam" id="PF00810">
    <property type="entry name" value="ER_lumen_recept"/>
    <property type="match status" value="1"/>
</dbReference>
<dbReference type="SUPFAM" id="SSF53474">
    <property type="entry name" value="alpha/beta-Hydrolases"/>
    <property type="match status" value="1"/>
</dbReference>
<dbReference type="PRINTS" id="PR00660">
    <property type="entry name" value="ERLUMENR"/>
</dbReference>
<evidence type="ECO:0000256" key="7">
    <source>
        <dbReference type="ARBA" id="ARBA00022927"/>
    </source>
</evidence>
<dbReference type="GO" id="GO:0016192">
    <property type="term" value="P:vesicle-mediated transport"/>
    <property type="evidence" value="ECO:0007669"/>
    <property type="project" value="UniProtKB-KW"/>
</dbReference>
<evidence type="ECO:0000259" key="13">
    <source>
        <dbReference type="Pfam" id="PF03959"/>
    </source>
</evidence>
<keyword evidence="6" id="KW-0931">ER-Golgi transport</keyword>
<dbReference type="Gene3D" id="3.40.50.1820">
    <property type="entry name" value="alpha/beta hydrolase"/>
    <property type="match status" value="1"/>
</dbReference>
<dbReference type="InterPro" id="IPR000133">
    <property type="entry name" value="ER_ret_rcpt"/>
</dbReference>
<dbReference type="PROSITE" id="PS00952">
    <property type="entry name" value="ER_LUMEN_RECEPTOR_2"/>
    <property type="match status" value="1"/>
</dbReference>
<dbReference type="InterPro" id="IPR005645">
    <property type="entry name" value="FSH-like_dom"/>
</dbReference>
<evidence type="ECO:0000256" key="6">
    <source>
        <dbReference type="ARBA" id="ARBA00022892"/>
    </source>
</evidence>
<dbReference type="GO" id="GO:0006621">
    <property type="term" value="P:protein retention in ER lumen"/>
    <property type="evidence" value="ECO:0007669"/>
    <property type="project" value="InterPro"/>
</dbReference>
<accession>A0A4S4M0X8</accession>
<feature type="compositionally biased region" description="Low complexity" evidence="12">
    <location>
        <begin position="413"/>
        <end position="422"/>
    </location>
</feature>
<dbReference type="InterPro" id="IPR029058">
    <property type="entry name" value="AB_hydrolase_fold"/>
</dbReference>
<keyword evidence="4 11" id="KW-0812">Transmembrane</keyword>
<proteinExistence type="inferred from homology"/>
<protein>
    <recommendedName>
        <fullName evidence="11">ER lumen protein-retaining receptor</fullName>
    </recommendedName>
</protein>
<evidence type="ECO:0000256" key="12">
    <source>
        <dbReference type="SAM" id="MobiDB-lite"/>
    </source>
</evidence>
<dbReference type="GO" id="GO:0015031">
    <property type="term" value="P:protein transport"/>
    <property type="evidence" value="ECO:0007669"/>
    <property type="project" value="UniProtKB-KW"/>
</dbReference>
<evidence type="ECO:0000256" key="5">
    <source>
        <dbReference type="ARBA" id="ARBA00022824"/>
    </source>
</evidence>
<keyword evidence="8 11" id="KW-1133">Transmembrane helix</keyword>
<keyword evidence="9 11" id="KW-0472">Membrane</keyword>
<dbReference type="Proteomes" id="UP000310158">
    <property type="component" value="Unassembled WGS sequence"/>
</dbReference>
<evidence type="ECO:0000256" key="9">
    <source>
        <dbReference type="ARBA" id="ARBA00023136"/>
    </source>
</evidence>
<dbReference type="EMBL" id="SGPL01000068">
    <property type="protein sequence ID" value="THH18689.1"/>
    <property type="molecule type" value="Genomic_DNA"/>
</dbReference>
<dbReference type="PANTHER" id="PTHR10585">
    <property type="entry name" value="ER LUMEN PROTEIN RETAINING RECEPTOR"/>
    <property type="match status" value="1"/>
</dbReference>
<evidence type="ECO:0000256" key="10">
    <source>
        <dbReference type="ARBA" id="ARBA00023170"/>
    </source>
</evidence>
<dbReference type="AlphaFoldDB" id="A0A4S4M0X8"/>
<keyword evidence="3 11" id="KW-0813">Transport</keyword>
<reference evidence="14 15" key="1">
    <citation type="submission" date="2019-02" db="EMBL/GenBank/DDBJ databases">
        <title>Genome sequencing of the rare red list fungi Bondarzewia mesenterica.</title>
        <authorList>
            <person name="Buettner E."/>
            <person name="Kellner H."/>
        </authorList>
    </citation>
    <scope>NUCLEOTIDE SEQUENCE [LARGE SCALE GENOMIC DNA]</scope>
    <source>
        <strain evidence="14 15">DSM 108281</strain>
    </source>
</reference>
<evidence type="ECO:0000256" key="8">
    <source>
        <dbReference type="ARBA" id="ARBA00022989"/>
    </source>
</evidence>
<dbReference type="OrthoDB" id="2094269at2759"/>